<evidence type="ECO:0000256" key="4">
    <source>
        <dbReference type="SAM" id="SignalP"/>
    </source>
</evidence>
<evidence type="ECO:0000256" key="3">
    <source>
        <dbReference type="ARBA" id="ARBA00022833"/>
    </source>
</evidence>
<dbReference type="Gramene" id="PNT64561">
    <property type="protein sequence ID" value="PNT64561"/>
    <property type="gene ID" value="BRADI_4g30230v3"/>
</dbReference>
<dbReference type="PANTHER" id="PTHR31948">
    <property type="entry name" value="ZINC-FINGER HOMEODOMAIN PROTEIN 2"/>
    <property type="match status" value="1"/>
</dbReference>
<reference evidence="7" key="3">
    <citation type="submission" date="2018-08" db="UniProtKB">
        <authorList>
            <consortium name="EnsemblPlants"/>
        </authorList>
    </citation>
    <scope>IDENTIFICATION</scope>
    <source>
        <strain evidence="7">cv. Bd21</strain>
    </source>
</reference>
<keyword evidence="2" id="KW-0863">Zinc-finger</keyword>
<reference evidence="6" key="2">
    <citation type="submission" date="2017-06" db="EMBL/GenBank/DDBJ databases">
        <title>WGS assembly of Brachypodium distachyon.</title>
        <authorList>
            <consortium name="The International Brachypodium Initiative"/>
            <person name="Lucas S."/>
            <person name="Harmon-Smith M."/>
            <person name="Lail K."/>
            <person name="Tice H."/>
            <person name="Grimwood J."/>
            <person name="Bruce D."/>
            <person name="Barry K."/>
            <person name="Shu S."/>
            <person name="Lindquist E."/>
            <person name="Wang M."/>
            <person name="Pitluck S."/>
            <person name="Vogel J.P."/>
            <person name="Garvin D.F."/>
            <person name="Mockler T.C."/>
            <person name="Schmutz J."/>
            <person name="Rokhsar D."/>
            <person name="Bevan M.W."/>
        </authorList>
    </citation>
    <scope>NUCLEOTIDE SEQUENCE</scope>
    <source>
        <strain evidence="6">Bd21</strain>
    </source>
</reference>
<accession>A0A0Q3ERY6</accession>
<dbReference type="Gramene" id="KQJ90231">
    <property type="protein sequence ID" value="KQJ90231"/>
    <property type="gene ID" value="BRADI_4g30230v3"/>
</dbReference>
<dbReference type="GeneID" id="100836392"/>
<keyword evidence="1" id="KW-0479">Metal-binding</keyword>
<evidence type="ECO:0000256" key="1">
    <source>
        <dbReference type="ARBA" id="ARBA00022723"/>
    </source>
</evidence>
<evidence type="ECO:0000313" key="8">
    <source>
        <dbReference type="Proteomes" id="UP000008810"/>
    </source>
</evidence>
<evidence type="ECO:0000313" key="7">
    <source>
        <dbReference type="EnsemblPlants" id="KQJ90230"/>
    </source>
</evidence>
<feature type="chain" id="PRO_5014034227" description="ZF-HD dimerization-type domain-containing protein" evidence="4">
    <location>
        <begin position="17"/>
        <end position="191"/>
    </location>
</feature>
<keyword evidence="4" id="KW-0732">Signal</keyword>
<dbReference type="RefSeq" id="XP_010238164.1">
    <property type="nucleotide sequence ID" value="XM_010239862.3"/>
</dbReference>
<dbReference type="EnsemblPlants" id="PNT64561">
    <property type="protein sequence ID" value="PNT64561"/>
    <property type="gene ID" value="BRADI_4g30230v3"/>
</dbReference>
<dbReference type="Proteomes" id="UP000008810">
    <property type="component" value="Chromosome 4"/>
</dbReference>
<dbReference type="ExpressionAtlas" id="A0A0Q3ERY6">
    <property type="expression patterns" value="baseline and differential"/>
</dbReference>
<proteinExistence type="predicted"/>
<dbReference type="EnsemblPlants" id="KQJ90231">
    <property type="protein sequence ID" value="KQJ90231"/>
    <property type="gene ID" value="BRADI_4g30230v3"/>
</dbReference>
<evidence type="ECO:0000259" key="5">
    <source>
        <dbReference type="PROSITE" id="PS51523"/>
    </source>
</evidence>
<dbReference type="Gramene" id="PNT64560">
    <property type="protein sequence ID" value="PNT64560"/>
    <property type="gene ID" value="BRADI_4g30230v3"/>
</dbReference>
<organism evidence="6">
    <name type="scientific">Brachypodium distachyon</name>
    <name type="common">Purple false brome</name>
    <name type="synonym">Trachynia distachya</name>
    <dbReference type="NCBI Taxonomy" id="15368"/>
    <lineage>
        <taxon>Eukaryota</taxon>
        <taxon>Viridiplantae</taxon>
        <taxon>Streptophyta</taxon>
        <taxon>Embryophyta</taxon>
        <taxon>Tracheophyta</taxon>
        <taxon>Spermatophyta</taxon>
        <taxon>Magnoliopsida</taxon>
        <taxon>Liliopsida</taxon>
        <taxon>Poales</taxon>
        <taxon>Poaceae</taxon>
        <taxon>BOP clade</taxon>
        <taxon>Pooideae</taxon>
        <taxon>Stipodae</taxon>
        <taxon>Brachypodieae</taxon>
        <taxon>Brachypodium</taxon>
    </lineage>
</organism>
<feature type="signal peptide" evidence="4">
    <location>
        <begin position="1"/>
        <end position="16"/>
    </location>
</feature>
<dbReference type="GO" id="GO:0008270">
    <property type="term" value="F:zinc ion binding"/>
    <property type="evidence" value="ECO:0007669"/>
    <property type="project" value="UniProtKB-KW"/>
</dbReference>
<dbReference type="NCBIfam" id="TIGR01566">
    <property type="entry name" value="ZF_HD_prot_N"/>
    <property type="match status" value="1"/>
</dbReference>
<dbReference type="AlphaFoldDB" id="A0A0Q3ERY6"/>
<keyword evidence="3" id="KW-0862">Zinc</keyword>
<dbReference type="EMBL" id="CM000883">
    <property type="protein sequence ID" value="KQJ90231.1"/>
    <property type="molecule type" value="Genomic_DNA"/>
</dbReference>
<dbReference type="EMBL" id="CM000883">
    <property type="protein sequence ID" value="PNT64560.1"/>
    <property type="molecule type" value="Genomic_DNA"/>
</dbReference>
<dbReference type="PROSITE" id="PS51523">
    <property type="entry name" value="ZF_HD_DIMER"/>
    <property type="match status" value="1"/>
</dbReference>
<protein>
    <recommendedName>
        <fullName evidence="5">ZF-HD dimerization-type domain-containing protein</fullName>
    </recommendedName>
</protein>
<dbReference type="OrthoDB" id="682018at2759"/>
<dbReference type="EMBL" id="CM000883">
    <property type="protein sequence ID" value="KQJ90230.1"/>
    <property type="molecule type" value="Genomic_DNA"/>
</dbReference>
<evidence type="ECO:0000313" key="6">
    <source>
        <dbReference type="EMBL" id="KQJ90230.1"/>
    </source>
</evidence>
<dbReference type="EMBL" id="CM000883">
    <property type="protein sequence ID" value="PNT64561.1"/>
    <property type="molecule type" value="Genomic_DNA"/>
</dbReference>
<dbReference type="PANTHER" id="PTHR31948:SF169">
    <property type="entry name" value="MINI ZINC FINGER PROTEIN 2"/>
    <property type="match status" value="1"/>
</dbReference>
<dbReference type="KEGG" id="bdi:100836392"/>
<gene>
    <name evidence="7" type="primary">LOC100836392</name>
    <name evidence="6" type="ORF">BRADI_4g30230v3</name>
</gene>
<dbReference type="EnsemblPlants" id="KQJ90230">
    <property type="protein sequence ID" value="KQJ90230"/>
    <property type="gene ID" value="BRADI_4g30230v3"/>
</dbReference>
<dbReference type="InterPro" id="IPR006456">
    <property type="entry name" value="ZF_HD_homeobox_Cys/His_dimer"/>
</dbReference>
<keyword evidence="8" id="KW-1185">Reference proteome</keyword>
<dbReference type="Pfam" id="PF04770">
    <property type="entry name" value="ZF-HD_dimer"/>
    <property type="match status" value="1"/>
</dbReference>
<name>A0A0Q3ERY6_BRADI</name>
<dbReference type="Gramene" id="KQJ90230">
    <property type="protein sequence ID" value="KQJ90230"/>
    <property type="gene ID" value="BRADI_4g30230v3"/>
</dbReference>
<sequence length="191" mass="21095">MDIMILCVCEMLEILALEIDMAPTKTEYGMTLDPTQARAICSLQPSSLSIGNNASLGKGREEGGYKYAMRWRGLVCAESKLAGSKEAEKRKRGHPMMKRLVVLRRCQPILQFRCCSVRYSECRRNHAASMGGYAVDGCRQFIADGEEGSAALKCVACGCHRSFHRRVQVYEVAWDYESDKSSSSSSSSGGD</sequence>
<reference evidence="6 7" key="1">
    <citation type="journal article" date="2010" name="Nature">
        <title>Genome sequencing and analysis of the model grass Brachypodium distachyon.</title>
        <authorList>
            <consortium name="International Brachypodium Initiative"/>
        </authorList>
    </citation>
    <scope>NUCLEOTIDE SEQUENCE [LARGE SCALE GENOMIC DNA]</scope>
    <source>
        <strain evidence="6">Bd21</strain>
        <strain evidence="7">cv. Bd21</strain>
    </source>
</reference>
<feature type="domain" description="ZF-HD dimerization-type" evidence="5">
    <location>
        <begin position="119"/>
        <end position="167"/>
    </location>
</feature>
<evidence type="ECO:0000256" key="2">
    <source>
        <dbReference type="ARBA" id="ARBA00022771"/>
    </source>
</evidence>
<dbReference type="EnsemblPlants" id="PNT64560">
    <property type="protein sequence ID" value="PNT64560"/>
    <property type="gene ID" value="BRADI_4g30230v3"/>
</dbReference>